<evidence type="ECO:0000313" key="5">
    <source>
        <dbReference type="Proteomes" id="UP000014197"/>
    </source>
</evidence>
<comment type="caution">
    <text evidence="2">The sequence shown here is derived from an EMBL/GenBank/DDBJ whole genome shotgun (WGS) entry which is preliminary data.</text>
</comment>
<keyword evidence="1" id="KW-0812">Transmembrane</keyword>
<accession>R2QVE0</accession>
<feature type="transmembrane region" description="Helical" evidence="1">
    <location>
        <begin position="92"/>
        <end position="109"/>
    </location>
</feature>
<keyword evidence="1" id="KW-0472">Membrane</keyword>
<dbReference type="Proteomes" id="UP000014197">
    <property type="component" value="Unassembled WGS sequence"/>
</dbReference>
<organism evidence="2 4">
    <name type="scientific">Enterococcus haemoperoxidus ATCC BAA-382</name>
    <dbReference type="NCBI Taxonomy" id="1158608"/>
    <lineage>
        <taxon>Bacteria</taxon>
        <taxon>Bacillati</taxon>
        <taxon>Bacillota</taxon>
        <taxon>Bacilli</taxon>
        <taxon>Lactobacillales</taxon>
        <taxon>Enterococcaceae</taxon>
        <taxon>Enterococcus</taxon>
    </lineage>
</organism>
<feature type="transmembrane region" description="Helical" evidence="1">
    <location>
        <begin position="67"/>
        <end position="86"/>
    </location>
</feature>
<gene>
    <name evidence="3" type="ORF">I583_01909</name>
    <name evidence="2" type="ORF">UAW_00503</name>
</gene>
<keyword evidence="5" id="KW-1185">Reference proteome</keyword>
<protein>
    <recommendedName>
        <fullName evidence="6">Lipoprotein</fullName>
    </recommendedName>
</protein>
<name>R2QVE0_9ENTE</name>
<dbReference type="AlphaFoldDB" id="R2QVE0"/>
<keyword evidence="1" id="KW-1133">Transmembrane helix</keyword>
<reference evidence="3 5" key="2">
    <citation type="submission" date="2013-03" db="EMBL/GenBank/DDBJ databases">
        <title>The Genome Sequence of Enterococcus haemoperoxidus BAA-382 (PacBio/Illumina hybrid assembly).</title>
        <authorList>
            <consortium name="The Broad Institute Genomics Platform"/>
            <consortium name="The Broad Institute Genome Sequencing Center for Infectious Disease"/>
            <person name="Earl A."/>
            <person name="Russ C."/>
            <person name="Gilmore M."/>
            <person name="Surin D."/>
            <person name="Walker B."/>
            <person name="Young S."/>
            <person name="Zeng Q."/>
            <person name="Gargeya S."/>
            <person name="Fitzgerald M."/>
            <person name="Haas B."/>
            <person name="Abouelleil A."/>
            <person name="Allen A.W."/>
            <person name="Alvarado L."/>
            <person name="Arachchi H.M."/>
            <person name="Berlin A.M."/>
            <person name="Chapman S.B."/>
            <person name="Gainer-Dewar J."/>
            <person name="Goldberg J."/>
            <person name="Griggs A."/>
            <person name="Gujja S."/>
            <person name="Hansen M."/>
            <person name="Howarth C."/>
            <person name="Imamovic A."/>
            <person name="Ireland A."/>
            <person name="Larimer J."/>
            <person name="McCowan C."/>
            <person name="Murphy C."/>
            <person name="Pearson M."/>
            <person name="Poon T.W."/>
            <person name="Priest M."/>
            <person name="Roberts A."/>
            <person name="Saif S."/>
            <person name="Shea T."/>
            <person name="Sisk P."/>
            <person name="Sykes S."/>
            <person name="Wortman J."/>
            <person name="Nusbaum C."/>
            <person name="Birren B."/>
        </authorList>
    </citation>
    <scope>NUCLEOTIDE SEQUENCE [LARGE SCALE GENOMIC DNA]</scope>
    <source>
        <strain evidence="3 5">ATCC BAA-382</strain>
    </source>
</reference>
<evidence type="ECO:0000313" key="2">
    <source>
        <dbReference type="EMBL" id="EOH99353.1"/>
    </source>
</evidence>
<dbReference type="EMBL" id="ASVY01000002">
    <property type="protein sequence ID" value="EOT62906.1"/>
    <property type="molecule type" value="Genomic_DNA"/>
</dbReference>
<proteinExistence type="predicted"/>
<dbReference type="OrthoDB" id="2005058at2"/>
<dbReference type="eggNOG" id="ENOG5032UTM">
    <property type="taxonomic scope" value="Bacteria"/>
</dbReference>
<dbReference type="RefSeq" id="WP_010760715.1">
    <property type="nucleotide sequence ID" value="NZ_KB946315.1"/>
</dbReference>
<reference evidence="2 4" key="1">
    <citation type="submission" date="2013-02" db="EMBL/GenBank/DDBJ databases">
        <title>The Genome Sequence of Enterococcus haemoperoxidus BAA-382.</title>
        <authorList>
            <consortium name="The Broad Institute Genome Sequencing Platform"/>
            <consortium name="The Broad Institute Genome Sequencing Center for Infectious Disease"/>
            <person name="Earl A.M."/>
            <person name="Gilmore M.S."/>
            <person name="Lebreton F."/>
            <person name="Walker B."/>
            <person name="Young S.K."/>
            <person name="Zeng Q."/>
            <person name="Gargeya S."/>
            <person name="Fitzgerald M."/>
            <person name="Haas B."/>
            <person name="Abouelleil A."/>
            <person name="Alvarado L."/>
            <person name="Arachchi H.M."/>
            <person name="Berlin A.M."/>
            <person name="Chapman S.B."/>
            <person name="Dewar J."/>
            <person name="Goldberg J."/>
            <person name="Griggs A."/>
            <person name="Gujja S."/>
            <person name="Hansen M."/>
            <person name="Howarth C."/>
            <person name="Imamovic A."/>
            <person name="Larimer J."/>
            <person name="McCowan C."/>
            <person name="Murphy C."/>
            <person name="Neiman D."/>
            <person name="Pearson M."/>
            <person name="Priest M."/>
            <person name="Roberts A."/>
            <person name="Saif S."/>
            <person name="Shea T."/>
            <person name="Sisk P."/>
            <person name="Sykes S."/>
            <person name="Wortman J."/>
            <person name="Nusbaum C."/>
            <person name="Birren B."/>
        </authorList>
    </citation>
    <scope>NUCLEOTIDE SEQUENCE [LARGE SCALE GENOMIC DNA]</scope>
    <source>
        <strain evidence="2 4">ATCC BAA-382</strain>
    </source>
</reference>
<evidence type="ECO:0000256" key="1">
    <source>
        <dbReference type="SAM" id="Phobius"/>
    </source>
</evidence>
<dbReference type="PROSITE" id="PS51257">
    <property type="entry name" value="PROKAR_LIPOPROTEIN"/>
    <property type="match status" value="1"/>
</dbReference>
<evidence type="ECO:0000313" key="3">
    <source>
        <dbReference type="EMBL" id="EOT62906.1"/>
    </source>
</evidence>
<dbReference type="Proteomes" id="UP000013858">
    <property type="component" value="Unassembled WGS sequence"/>
</dbReference>
<evidence type="ECO:0008006" key="6">
    <source>
        <dbReference type="Google" id="ProtNLM"/>
    </source>
</evidence>
<dbReference type="PATRIC" id="fig|1158608.3.peg.482"/>
<sequence length="117" mass="11949">MKTAKLVIGIISIILSLLVLFQSCVAGIANSVNNNGEAGGSAGILLAICLLVAGIVAIATRNSSGNRGFVAAGFYIVGGIIAFLLAGGYGDLYIWSVLSIIFGATFVIGDTKKDNLR</sequence>
<dbReference type="EMBL" id="AJAR01000010">
    <property type="protein sequence ID" value="EOH99353.1"/>
    <property type="molecule type" value="Genomic_DNA"/>
</dbReference>
<evidence type="ECO:0000313" key="4">
    <source>
        <dbReference type="Proteomes" id="UP000013858"/>
    </source>
</evidence>
<feature type="transmembrane region" description="Helical" evidence="1">
    <location>
        <begin position="42"/>
        <end position="60"/>
    </location>
</feature>